<dbReference type="Pfam" id="PF00575">
    <property type="entry name" value="S1"/>
    <property type="match status" value="1"/>
</dbReference>
<feature type="domain" description="S1 motif" evidence="4">
    <location>
        <begin position="82"/>
        <end position="168"/>
    </location>
</feature>
<feature type="region of interest" description="Disordered" evidence="3">
    <location>
        <begin position="1061"/>
        <end position="1084"/>
    </location>
</feature>
<feature type="domain" description="S1 motif" evidence="4">
    <location>
        <begin position="558"/>
        <end position="627"/>
    </location>
</feature>
<feature type="domain" description="S1 motif" evidence="4">
    <location>
        <begin position="735"/>
        <end position="807"/>
    </location>
</feature>
<dbReference type="GO" id="GO:0006364">
    <property type="term" value="P:rRNA processing"/>
    <property type="evidence" value="ECO:0007669"/>
    <property type="project" value="UniProtKB-KW"/>
</dbReference>
<dbReference type="GO" id="GO:0032040">
    <property type="term" value="C:small-subunit processome"/>
    <property type="evidence" value="ECO:0007669"/>
    <property type="project" value="TreeGrafter"/>
</dbReference>
<evidence type="ECO:0000256" key="1">
    <source>
        <dbReference type="ARBA" id="ARBA00004604"/>
    </source>
</evidence>
<evidence type="ECO:0000259" key="4">
    <source>
        <dbReference type="PROSITE" id="PS50126"/>
    </source>
</evidence>
<dbReference type="Gene3D" id="1.25.40.10">
    <property type="entry name" value="Tetratricopeptide repeat domain"/>
    <property type="match status" value="2"/>
</dbReference>
<feature type="compositionally biased region" description="Polar residues" evidence="3">
    <location>
        <begin position="1061"/>
        <end position="1073"/>
    </location>
</feature>
<dbReference type="SUPFAM" id="SSF50249">
    <property type="entry name" value="Nucleic acid-binding proteins"/>
    <property type="match status" value="4"/>
</dbReference>
<proteinExistence type="predicted"/>
<dbReference type="SMART" id="SM00386">
    <property type="entry name" value="HAT"/>
    <property type="match status" value="3"/>
</dbReference>
<dbReference type="PANTHER" id="PTHR23270">
    <property type="entry name" value="PROGRAMMED CELL DEATH PROTEIN 11 PRE-RRNA PROCESSING PROTEIN RRP5"/>
    <property type="match status" value="1"/>
</dbReference>
<dbReference type="InterPro" id="IPR003029">
    <property type="entry name" value="S1_domain"/>
</dbReference>
<accession>A0A7R9PGF7</accession>
<evidence type="ECO:0000313" key="5">
    <source>
        <dbReference type="EMBL" id="CAD7585856.1"/>
    </source>
</evidence>
<dbReference type="InterPro" id="IPR012340">
    <property type="entry name" value="NA-bd_OB-fold"/>
</dbReference>
<feature type="compositionally biased region" description="Basic and acidic residues" evidence="3">
    <location>
        <begin position="1225"/>
        <end position="1235"/>
    </location>
</feature>
<evidence type="ECO:0000256" key="2">
    <source>
        <dbReference type="ARBA" id="ARBA00022552"/>
    </source>
</evidence>
<dbReference type="FunFam" id="2.40.50.140:FF:000103">
    <property type="entry name" value="protein RRP5 homolog"/>
    <property type="match status" value="1"/>
</dbReference>
<gene>
    <name evidence="5" type="ORF">TGEB3V08_LOCUS319</name>
</gene>
<feature type="domain" description="S1 motif" evidence="4">
    <location>
        <begin position="850"/>
        <end position="911"/>
    </location>
</feature>
<dbReference type="PROSITE" id="PS50126">
    <property type="entry name" value="S1"/>
    <property type="match status" value="4"/>
</dbReference>
<protein>
    <recommendedName>
        <fullName evidence="4">S1 motif domain-containing protein</fullName>
    </recommendedName>
</protein>
<dbReference type="SMART" id="SM00316">
    <property type="entry name" value="S1"/>
    <property type="match status" value="7"/>
</dbReference>
<reference evidence="5" key="1">
    <citation type="submission" date="2020-11" db="EMBL/GenBank/DDBJ databases">
        <authorList>
            <person name="Tran Van P."/>
        </authorList>
    </citation>
    <scope>NUCLEOTIDE SEQUENCE</scope>
</reference>
<dbReference type="InterPro" id="IPR045209">
    <property type="entry name" value="Rrp5"/>
</dbReference>
<dbReference type="GO" id="GO:0003723">
    <property type="term" value="F:RNA binding"/>
    <property type="evidence" value="ECO:0007669"/>
    <property type="project" value="TreeGrafter"/>
</dbReference>
<feature type="region of interest" description="Disordered" evidence="3">
    <location>
        <begin position="1198"/>
        <end position="1235"/>
    </location>
</feature>
<dbReference type="InterPro" id="IPR011990">
    <property type="entry name" value="TPR-like_helical_dom_sf"/>
</dbReference>
<sequence length="1525" mass="170292">MVFILKEKSFPRGGAKPFSRVSKFNLFKGESAKKKQKLNAKNKRDAVTRNVKVLKEKQEQLPGSSREIFGVTPLSYKSLTEGMVLLGAVRNLESYRISVALPGHICGHVPITGVSEFYTEALEAIAHGGGVAEQEFHRLPDMYCIGQHVVVKVIELGPTKKDVKMSLSPSDIQSGWSRTMLQTGISVVAAVRGVEEHVYVMDVGITGVRAFLKKKCARNYEKNWNHGKPLGIGQVVRCAIVKSDVLLESATVELTADHRQMSEARVDLSSFNLDSILPGTICNISVSQVLRDGLEVMLSDVLTGYVYRDHLVESRHTPKNYVPGENYSARLLYVLPIVKLAYFTLAKGIYPPKPSAVSPLDVLTIGTIVEDATVIHTGNKGIHLGLGKKSDNLKGWVSLVRCMRTGYKETDGPVSKFLRNKYPNGSKVMCRVLNYDYMEQDYVCSMETSVLNALYVHPSNLKIAETVSCVIDSTIGNCMRVFIVSGNNTNERGLMAHVAFYHLADMPLKHPEKKFTPGSKWQAKVLSVNNLYIQLTLKPSLVKSKIAPLTRYEDAQVGQYYEGTVVNVYTKGLLVSFYGGVSGFVPERKINFGYDDSPENMFYIGQTVKCYVVDVDVPEERITLTFISPHDREECEVEVGRSYTMTITTVGSNGLQVKGPSWSGIIPSQHLTDSPVLAQSLVNTYKKGTKIVAYCWNINNPCQPVFTLRPSAVNFFTDNANASVLDLGSSAVEVGMIMPCSVARIKSFGIFVELPVRGLYEPLFVPLKEVSDENLASAEDFGVTLHQGLMCKVINIKDNGKLFVTLRLSMCWDNNLEDSVELLKNHLKDSDRIIKHLKKQGLTTAQLSHGDKVSGVVVEASNLGAVVKLDMDVETLVMPQHCPRGVKQGDKVDGKVLFVDPISGRVDITFNPLVLELINQEQDGKVREDCEVDTHLRMRVVVVTSNFLKVILKGDKGCYQFAYVPTSIHLNHLHPDIRQYKLGANQKMVLKSVEYIIDSSPILKRNKKKKKIVEADLIKENEIKEEELSGFEDTLSEDLGRFVKRPKPSFEVISLDSESITSNDTGTQKSGLSNKKKTRKNIGEKKHVHPIEVLCVESDNSNAGEVNKFKRKNVKQKKIKGGLVIDKSLRKSSVSSNLIMRNNHHSNSEESDSKKVDNNVVSEHSDSESDDDGDMKRLSLKTGFVWNPKPEQLPALLGERAVSESSSEDEDTEKSGSKKKKKRLSMAEKRELARQEEARLHEVELRLMDQDRTPQSADDFDRLVLASPNNSTFWIQYMAFHLQATEIEKARAVAEKALKTIAFREEEEKLNVWVALLNLENLYGTSDSVGKVLERAVQMNDPQKVYLKMLQIYCDSQKAQEADELIALVCKKFRDKQEVWIQADTVYMKLGLIEKSRNLLQKALNNLDRKQHVMVITKFAQLEQQFGSPERAQTLMEQILVSYPGRIDVWSSYVDMLVKSGRNDLARSQRMNERCAAPIHGLRCVGVMECLLAPWVSEPGTFHLVRPAVAGSDQLASPPTPPVGP</sequence>
<dbReference type="EMBL" id="OE839150">
    <property type="protein sequence ID" value="CAD7585856.1"/>
    <property type="molecule type" value="Genomic_DNA"/>
</dbReference>
<dbReference type="InterPro" id="IPR003107">
    <property type="entry name" value="HAT"/>
</dbReference>
<keyword evidence="2" id="KW-0698">rRNA processing</keyword>
<dbReference type="SUPFAM" id="SSF48452">
    <property type="entry name" value="TPR-like"/>
    <property type="match status" value="1"/>
</dbReference>
<feature type="compositionally biased region" description="Basic and acidic residues" evidence="3">
    <location>
        <begin position="1146"/>
        <end position="1167"/>
    </location>
</feature>
<dbReference type="PANTHER" id="PTHR23270:SF10">
    <property type="entry name" value="PROTEIN RRP5 HOMOLOG"/>
    <property type="match status" value="1"/>
</dbReference>
<name>A0A7R9PGF7_TIMGE</name>
<organism evidence="5">
    <name type="scientific">Timema genevievae</name>
    <name type="common">Walking stick</name>
    <dbReference type="NCBI Taxonomy" id="629358"/>
    <lineage>
        <taxon>Eukaryota</taxon>
        <taxon>Metazoa</taxon>
        <taxon>Ecdysozoa</taxon>
        <taxon>Arthropoda</taxon>
        <taxon>Hexapoda</taxon>
        <taxon>Insecta</taxon>
        <taxon>Pterygota</taxon>
        <taxon>Neoptera</taxon>
        <taxon>Polyneoptera</taxon>
        <taxon>Phasmatodea</taxon>
        <taxon>Timematodea</taxon>
        <taxon>Timematoidea</taxon>
        <taxon>Timematidae</taxon>
        <taxon>Timema</taxon>
    </lineage>
</organism>
<dbReference type="Gene3D" id="2.40.50.140">
    <property type="entry name" value="Nucleic acid-binding proteins"/>
    <property type="match status" value="5"/>
</dbReference>
<evidence type="ECO:0000256" key="3">
    <source>
        <dbReference type="SAM" id="MobiDB-lite"/>
    </source>
</evidence>
<feature type="region of interest" description="Disordered" evidence="3">
    <location>
        <begin position="1135"/>
        <end position="1174"/>
    </location>
</feature>
<comment type="subcellular location">
    <subcellularLocation>
        <location evidence="1">Nucleus</location>
        <location evidence="1">Nucleolus</location>
    </subcellularLocation>
</comment>